<feature type="region of interest" description="Disordered" evidence="2">
    <location>
        <begin position="1"/>
        <end position="30"/>
    </location>
</feature>
<dbReference type="InterPro" id="IPR011010">
    <property type="entry name" value="DNA_brk_join_enz"/>
</dbReference>
<accession>A0ABS4D9S6</accession>
<feature type="compositionally biased region" description="Pro residues" evidence="2">
    <location>
        <begin position="1"/>
        <end position="13"/>
    </location>
</feature>
<evidence type="ECO:0000313" key="4">
    <source>
        <dbReference type="EMBL" id="MBP1466164.1"/>
    </source>
</evidence>
<feature type="compositionally biased region" description="Basic and acidic residues" evidence="2">
    <location>
        <begin position="14"/>
        <end position="28"/>
    </location>
</feature>
<evidence type="ECO:0000256" key="2">
    <source>
        <dbReference type="SAM" id="MobiDB-lite"/>
    </source>
</evidence>
<proteinExistence type="predicted"/>
<keyword evidence="1" id="KW-0233">DNA recombination</keyword>
<name>A0ABS4D9S6_9CHLR</name>
<reference evidence="4 5" key="1">
    <citation type="submission" date="2021-03" db="EMBL/GenBank/DDBJ databases">
        <authorList>
            <person name="Grouzdev D.S."/>
        </authorList>
    </citation>
    <scope>NUCLEOTIDE SEQUENCE [LARGE SCALE GENOMIC DNA]</scope>
    <source>
        <strain evidence="4 5">M50-1</strain>
    </source>
</reference>
<dbReference type="InterPro" id="IPR013762">
    <property type="entry name" value="Integrase-like_cat_sf"/>
</dbReference>
<dbReference type="Gene3D" id="1.10.443.10">
    <property type="entry name" value="Intergrase catalytic core"/>
    <property type="match status" value="1"/>
</dbReference>
<dbReference type="SUPFAM" id="SSF56349">
    <property type="entry name" value="DNA breaking-rejoining enzymes"/>
    <property type="match status" value="1"/>
</dbReference>
<evidence type="ECO:0000259" key="3">
    <source>
        <dbReference type="PROSITE" id="PS51898"/>
    </source>
</evidence>
<dbReference type="PROSITE" id="PS51898">
    <property type="entry name" value="TYR_RECOMBINASE"/>
    <property type="match status" value="1"/>
</dbReference>
<dbReference type="EMBL" id="SIJK02000016">
    <property type="protein sequence ID" value="MBP1466164.1"/>
    <property type="molecule type" value="Genomic_DNA"/>
</dbReference>
<comment type="caution">
    <text evidence="4">The sequence shown here is derived from an EMBL/GenBank/DDBJ whole genome shotgun (WGS) entry which is preliminary data.</text>
</comment>
<keyword evidence="5" id="KW-1185">Reference proteome</keyword>
<dbReference type="RefSeq" id="WP_135478171.1">
    <property type="nucleotide sequence ID" value="NZ_SIJK02000016.1"/>
</dbReference>
<dbReference type="InterPro" id="IPR050090">
    <property type="entry name" value="Tyrosine_recombinase_XerCD"/>
</dbReference>
<evidence type="ECO:0000256" key="1">
    <source>
        <dbReference type="ARBA" id="ARBA00023172"/>
    </source>
</evidence>
<feature type="domain" description="Tyr recombinase" evidence="3">
    <location>
        <begin position="144"/>
        <end position="328"/>
    </location>
</feature>
<evidence type="ECO:0000313" key="5">
    <source>
        <dbReference type="Proteomes" id="UP001193081"/>
    </source>
</evidence>
<dbReference type="InterPro" id="IPR002104">
    <property type="entry name" value="Integrase_catalytic"/>
</dbReference>
<gene>
    <name evidence="4" type="ORF">EYB53_010650</name>
</gene>
<organism evidence="4 5">
    <name type="scientific">Candidatus Chloroploca mongolica</name>
    <dbReference type="NCBI Taxonomy" id="2528176"/>
    <lineage>
        <taxon>Bacteria</taxon>
        <taxon>Bacillati</taxon>
        <taxon>Chloroflexota</taxon>
        <taxon>Chloroflexia</taxon>
        <taxon>Chloroflexales</taxon>
        <taxon>Chloroflexineae</taxon>
        <taxon>Oscillochloridaceae</taxon>
        <taxon>Candidatus Chloroploca</taxon>
    </lineage>
</organism>
<protein>
    <submittedName>
        <fullName evidence="4">Tyrosine-type recombinase/integrase</fullName>
    </submittedName>
</protein>
<dbReference type="PANTHER" id="PTHR30349">
    <property type="entry name" value="PHAGE INTEGRASE-RELATED"/>
    <property type="match status" value="1"/>
</dbReference>
<dbReference type="PANTHER" id="PTHR30349:SF81">
    <property type="entry name" value="TYROSINE RECOMBINASE XERC"/>
    <property type="match status" value="1"/>
</dbReference>
<sequence>MTDLAPPTPPTDPEPPRDGDLSTHDPDSARPNAATLYLASLGPGSRRTMREALNTVAALLGVAEVRTTDGQDVRCLHTPWGAVRYAHTIAMRATLVERYAPATANKILAALRRVLQEVFRLGELPAEEYQRAVLVPTVKGHREPTGRVITPSEVRALLRACADDPSPLGRRDAAVLALIRGTGLRRAEVAALNQEAYHRETGELLVRGGKGNKDRRVWAPSGTRAALEVWLGVRGTQPGAMFVRAYKGGRFSTQRITAEAVALILTNRAQEAGIPACTPHDMRRTYISELLDAGIDLATVQQLVGHAQVTTTASYDRRGEAAKRKAVEFVEVPFFAPAE</sequence>
<dbReference type="Proteomes" id="UP001193081">
    <property type="component" value="Unassembled WGS sequence"/>
</dbReference>
<dbReference type="Pfam" id="PF00589">
    <property type="entry name" value="Phage_integrase"/>
    <property type="match status" value="1"/>
</dbReference>